<dbReference type="RefSeq" id="WP_181730851.1">
    <property type="nucleotide sequence ID" value="NZ_JACEIR010000001.1"/>
</dbReference>
<dbReference type="FunFam" id="3.40.250.10:FF:000049">
    <property type="entry name" value="Phage shock protein E"/>
    <property type="match status" value="1"/>
</dbReference>
<dbReference type="AlphaFoldDB" id="A0A8I1A484"/>
<dbReference type="Proteomes" id="UP000633619">
    <property type="component" value="Unassembled WGS sequence"/>
</dbReference>
<comment type="caution">
    <text evidence="2">The sequence shown here is derived from an EMBL/GenBank/DDBJ whole genome shotgun (WGS) entry which is preliminary data.</text>
</comment>
<evidence type="ECO:0000313" key="3">
    <source>
        <dbReference type="Proteomes" id="UP000633619"/>
    </source>
</evidence>
<reference evidence="2 3" key="1">
    <citation type="submission" date="2020-12" db="EMBL/GenBank/DDBJ databases">
        <title>WGS of Thermoactinomyces spp.</title>
        <authorList>
            <person name="Cheng K."/>
        </authorList>
    </citation>
    <scope>NUCLEOTIDE SEQUENCE [LARGE SCALE GENOMIC DNA]</scope>
    <source>
        <strain evidence="3">CICC 10671\DSM 43846</strain>
    </source>
</reference>
<evidence type="ECO:0000259" key="1">
    <source>
        <dbReference type="PROSITE" id="PS50206"/>
    </source>
</evidence>
<dbReference type="InterPro" id="IPR001763">
    <property type="entry name" value="Rhodanese-like_dom"/>
</dbReference>
<sequence length="105" mass="12088">MRKYQDIEAKELSKAFDPEQYVVVDVRTDEEYQEGHIPGAAHIPYDEMENRFHELEHAKDKPVLLVCRSGRRSVIAAEVLAQKGFEQLFNLKGGMLEWNGPVSKE</sequence>
<dbReference type="CDD" id="cd00158">
    <property type="entry name" value="RHOD"/>
    <property type="match status" value="1"/>
</dbReference>
<dbReference type="InterPro" id="IPR001307">
    <property type="entry name" value="Thiosulphate_STrfase_CS"/>
</dbReference>
<dbReference type="InterPro" id="IPR036873">
    <property type="entry name" value="Rhodanese-like_dom_sf"/>
</dbReference>
<dbReference type="SMART" id="SM00450">
    <property type="entry name" value="RHOD"/>
    <property type="match status" value="1"/>
</dbReference>
<accession>A0A8I1A484</accession>
<gene>
    <name evidence="2" type="ORF">I8U20_02480</name>
</gene>
<protein>
    <submittedName>
        <fullName evidence="2">Rhodanese-like domain-containing protein</fullName>
    </submittedName>
</protein>
<dbReference type="PROSITE" id="PS50206">
    <property type="entry name" value="RHODANESE_3"/>
    <property type="match status" value="1"/>
</dbReference>
<dbReference type="Gene3D" id="3.40.250.10">
    <property type="entry name" value="Rhodanese-like domain"/>
    <property type="match status" value="1"/>
</dbReference>
<dbReference type="EMBL" id="JAECVW010000001">
    <property type="protein sequence ID" value="MBH8594188.1"/>
    <property type="molecule type" value="Genomic_DNA"/>
</dbReference>
<dbReference type="InterPro" id="IPR050229">
    <property type="entry name" value="GlpE_sulfurtransferase"/>
</dbReference>
<feature type="domain" description="Rhodanese" evidence="1">
    <location>
        <begin position="17"/>
        <end position="104"/>
    </location>
</feature>
<evidence type="ECO:0000313" key="2">
    <source>
        <dbReference type="EMBL" id="MBH8594188.1"/>
    </source>
</evidence>
<organism evidence="2 3">
    <name type="scientific">Thermoactinomyces intermedius</name>
    <dbReference type="NCBI Taxonomy" id="2024"/>
    <lineage>
        <taxon>Bacteria</taxon>
        <taxon>Bacillati</taxon>
        <taxon>Bacillota</taxon>
        <taxon>Bacilli</taxon>
        <taxon>Bacillales</taxon>
        <taxon>Thermoactinomycetaceae</taxon>
        <taxon>Thermoactinomyces</taxon>
    </lineage>
</organism>
<dbReference type="SUPFAM" id="SSF52821">
    <property type="entry name" value="Rhodanese/Cell cycle control phosphatase"/>
    <property type="match status" value="1"/>
</dbReference>
<dbReference type="PROSITE" id="PS00380">
    <property type="entry name" value="RHODANESE_1"/>
    <property type="match status" value="1"/>
</dbReference>
<dbReference type="PANTHER" id="PTHR43031:SF1">
    <property type="entry name" value="PYRIDINE NUCLEOTIDE-DISULPHIDE OXIDOREDUCTASE"/>
    <property type="match status" value="1"/>
</dbReference>
<dbReference type="PANTHER" id="PTHR43031">
    <property type="entry name" value="FAD-DEPENDENT OXIDOREDUCTASE"/>
    <property type="match status" value="1"/>
</dbReference>
<keyword evidence="3" id="KW-1185">Reference proteome</keyword>
<proteinExistence type="predicted"/>
<name>A0A8I1A484_THEIN</name>
<dbReference type="Pfam" id="PF00581">
    <property type="entry name" value="Rhodanese"/>
    <property type="match status" value="1"/>
</dbReference>
<dbReference type="GO" id="GO:0004792">
    <property type="term" value="F:thiosulfate-cyanide sulfurtransferase activity"/>
    <property type="evidence" value="ECO:0007669"/>
    <property type="project" value="InterPro"/>
</dbReference>